<gene>
    <name evidence="2" type="ORF">ACFOJE_03860</name>
</gene>
<organism evidence="2 3">
    <name type="scientific">Azotobacter bryophylli</name>
    <dbReference type="NCBI Taxonomy" id="1986537"/>
    <lineage>
        <taxon>Bacteria</taxon>
        <taxon>Pseudomonadati</taxon>
        <taxon>Pseudomonadota</taxon>
        <taxon>Gammaproteobacteria</taxon>
        <taxon>Pseudomonadales</taxon>
        <taxon>Pseudomonadaceae</taxon>
        <taxon>Azotobacter</taxon>
    </lineage>
</organism>
<feature type="compositionally biased region" description="Gly residues" evidence="1">
    <location>
        <begin position="236"/>
        <end position="245"/>
    </location>
</feature>
<name>A0ABV7APF8_9GAMM</name>
<dbReference type="Proteomes" id="UP001595457">
    <property type="component" value="Unassembled WGS sequence"/>
</dbReference>
<dbReference type="RefSeq" id="WP_377812950.1">
    <property type="nucleotide sequence ID" value="NZ_JBHRSJ010000006.1"/>
</dbReference>
<proteinExistence type="predicted"/>
<keyword evidence="3" id="KW-1185">Reference proteome</keyword>
<feature type="region of interest" description="Disordered" evidence="1">
    <location>
        <begin position="211"/>
        <end position="245"/>
    </location>
</feature>
<evidence type="ECO:0000313" key="3">
    <source>
        <dbReference type="Proteomes" id="UP001595457"/>
    </source>
</evidence>
<reference evidence="3" key="1">
    <citation type="journal article" date="2019" name="Int. J. Syst. Evol. Microbiol.">
        <title>The Global Catalogue of Microorganisms (GCM) 10K type strain sequencing project: providing services to taxonomists for standard genome sequencing and annotation.</title>
        <authorList>
            <consortium name="The Broad Institute Genomics Platform"/>
            <consortium name="The Broad Institute Genome Sequencing Center for Infectious Disease"/>
            <person name="Wu L."/>
            <person name="Ma J."/>
        </authorList>
    </citation>
    <scope>NUCLEOTIDE SEQUENCE [LARGE SCALE GENOMIC DNA]</scope>
    <source>
        <strain evidence="3">KCTC 62195</strain>
    </source>
</reference>
<dbReference type="EMBL" id="JBHRSJ010000006">
    <property type="protein sequence ID" value="MFC2971356.1"/>
    <property type="molecule type" value="Genomic_DNA"/>
</dbReference>
<sequence>MDELDYWRLCESLSIYQAAALIVGAPPSGIRGEDCAYLCVSNYIDNEHELDPHFQAAVAALTGAIRDGVLKAKIRVSAREYGTADALADIEYNEILLESGRGRTAEEGEILSDDGSFFYKPFPDWNLTTVNVNDLRTWLASRGFKAGFFFSNQEESQAGYLDKNHPNYAPRLAAAIRAWEAVTIDEERLRGRTPKAALSKWLNEHAAEYGLTKDDGTPSAQGVEETAKVANWRPEGGPGKTPGGY</sequence>
<evidence type="ECO:0000256" key="1">
    <source>
        <dbReference type="SAM" id="MobiDB-lite"/>
    </source>
</evidence>
<protein>
    <submittedName>
        <fullName evidence="2">Uncharacterized protein</fullName>
    </submittedName>
</protein>
<evidence type="ECO:0000313" key="2">
    <source>
        <dbReference type="EMBL" id="MFC2971356.1"/>
    </source>
</evidence>
<comment type="caution">
    <text evidence="2">The sequence shown here is derived from an EMBL/GenBank/DDBJ whole genome shotgun (WGS) entry which is preliminary data.</text>
</comment>
<accession>A0ABV7APF8</accession>